<organism evidence="15 16">
    <name type="scientific">Macrostomum lignano</name>
    <dbReference type="NCBI Taxonomy" id="282301"/>
    <lineage>
        <taxon>Eukaryota</taxon>
        <taxon>Metazoa</taxon>
        <taxon>Spiralia</taxon>
        <taxon>Lophotrochozoa</taxon>
        <taxon>Platyhelminthes</taxon>
        <taxon>Rhabditophora</taxon>
        <taxon>Macrostomorpha</taxon>
        <taxon>Macrostomida</taxon>
        <taxon>Macrostomidae</taxon>
        <taxon>Macrostomum</taxon>
    </lineage>
</organism>
<dbReference type="InterPro" id="IPR051022">
    <property type="entry name" value="Notch_Cell-Fate_Det"/>
</dbReference>
<keyword evidence="8" id="KW-0325">Glycoprotein</keyword>
<feature type="disulfide bond" evidence="10">
    <location>
        <begin position="215"/>
        <end position="224"/>
    </location>
</feature>
<feature type="non-terminal residue" evidence="15">
    <location>
        <position position="1"/>
    </location>
</feature>
<feature type="domain" description="EGF-like" evidence="13">
    <location>
        <begin position="306"/>
        <end position="344"/>
    </location>
</feature>
<dbReference type="InterPro" id="IPR001881">
    <property type="entry name" value="EGF-like_Ca-bd_dom"/>
</dbReference>
<name>A0A267EJ00_9PLAT</name>
<dbReference type="GO" id="GO:0030154">
    <property type="term" value="P:cell differentiation"/>
    <property type="evidence" value="ECO:0007669"/>
    <property type="project" value="UniProtKB-KW"/>
</dbReference>
<evidence type="ECO:0000256" key="6">
    <source>
        <dbReference type="ARBA" id="ARBA00022843"/>
    </source>
</evidence>
<dbReference type="Gene3D" id="2.10.25.140">
    <property type="match status" value="1"/>
</dbReference>
<evidence type="ECO:0000256" key="9">
    <source>
        <dbReference type="PROSITE-ProRule" id="PRU00076"/>
    </source>
</evidence>
<dbReference type="SMART" id="SM00181">
    <property type="entry name" value="EGF"/>
    <property type="match status" value="3"/>
</dbReference>
<evidence type="ECO:0000256" key="2">
    <source>
        <dbReference type="ARBA" id="ARBA00022536"/>
    </source>
</evidence>
<dbReference type="SUPFAM" id="SSF57184">
    <property type="entry name" value="Growth factor receptor domain"/>
    <property type="match status" value="1"/>
</dbReference>
<evidence type="ECO:0000259" key="14">
    <source>
        <dbReference type="PROSITE" id="PS51051"/>
    </source>
</evidence>
<evidence type="ECO:0000256" key="8">
    <source>
        <dbReference type="ARBA" id="ARBA00023180"/>
    </source>
</evidence>
<dbReference type="Pfam" id="PF07645">
    <property type="entry name" value="EGF_CA"/>
    <property type="match status" value="3"/>
</dbReference>
<keyword evidence="11 12" id="KW-1133">Transmembrane helix</keyword>
<keyword evidence="6" id="KW-0832">Ubl conjugation</keyword>
<accession>A0A267EJ00</accession>
<dbReference type="InterPro" id="IPR000742">
    <property type="entry name" value="EGF"/>
</dbReference>
<dbReference type="AlphaFoldDB" id="A0A267EJ00"/>
<evidence type="ECO:0000256" key="10">
    <source>
        <dbReference type="PROSITE-ProRule" id="PRU00377"/>
    </source>
</evidence>
<dbReference type="InterPro" id="IPR018097">
    <property type="entry name" value="EGF_Ca-bd_CS"/>
</dbReference>
<keyword evidence="4 11" id="KW-0677">Repeat</keyword>
<dbReference type="SMART" id="SM00179">
    <property type="entry name" value="EGF_CA"/>
    <property type="match status" value="3"/>
</dbReference>
<dbReference type="STRING" id="282301.A0A267EJ00"/>
<reference evidence="15 16" key="1">
    <citation type="submission" date="2017-06" db="EMBL/GenBank/DDBJ databases">
        <title>A platform for efficient transgenesis in Macrostomum lignano, a flatworm model organism for stem cell research.</title>
        <authorList>
            <person name="Berezikov E."/>
        </authorList>
    </citation>
    <scope>NUCLEOTIDE SEQUENCE [LARGE SCALE GENOMIC DNA]</scope>
    <source>
        <strain evidence="15">DV1</strain>
        <tissue evidence="15">Whole organism</tissue>
    </source>
</reference>
<keyword evidence="5" id="KW-0221">Differentiation</keyword>
<evidence type="ECO:0000313" key="15">
    <source>
        <dbReference type="EMBL" id="PAA61446.1"/>
    </source>
</evidence>
<dbReference type="PANTHER" id="PTHR24049">
    <property type="entry name" value="CRUMBS FAMILY MEMBER"/>
    <property type="match status" value="1"/>
</dbReference>
<dbReference type="GO" id="GO:0007154">
    <property type="term" value="P:cell communication"/>
    <property type="evidence" value="ECO:0007669"/>
    <property type="project" value="InterPro"/>
</dbReference>
<dbReference type="InterPro" id="IPR001774">
    <property type="entry name" value="DSL"/>
</dbReference>
<keyword evidence="7 9" id="KW-1015">Disulfide bond</keyword>
<dbReference type="OrthoDB" id="283575at2759"/>
<comment type="subcellular location">
    <subcellularLocation>
        <location evidence="11">Membrane</location>
        <topology evidence="11">Single-pass type I membrane protein</topology>
    </subcellularLocation>
</comment>
<keyword evidence="2 9" id="KW-0245">EGF-like domain</keyword>
<dbReference type="FunFam" id="2.10.25.10:FF:000327">
    <property type="entry name" value="neurogenic locus notch homolog protein 4"/>
    <property type="match status" value="1"/>
</dbReference>
<dbReference type="FunFam" id="2.10.25.10:FF:000125">
    <property type="entry name" value="Neurogenic locus notch protein-like"/>
    <property type="match status" value="2"/>
</dbReference>
<dbReference type="Pfam" id="PF01414">
    <property type="entry name" value="DSL"/>
    <property type="match status" value="1"/>
</dbReference>
<gene>
    <name evidence="15" type="ORF">BOX15_Mlig022047g1</name>
</gene>
<feature type="transmembrane region" description="Helical" evidence="12">
    <location>
        <begin position="361"/>
        <end position="384"/>
    </location>
</feature>
<evidence type="ECO:0000256" key="4">
    <source>
        <dbReference type="ARBA" id="ARBA00022737"/>
    </source>
</evidence>
<feature type="disulfide bond" evidence="9">
    <location>
        <begin position="254"/>
        <end position="263"/>
    </location>
</feature>
<dbReference type="PROSITE" id="PS51051">
    <property type="entry name" value="DSL"/>
    <property type="match status" value="1"/>
</dbReference>
<dbReference type="PROSITE" id="PS00010">
    <property type="entry name" value="ASX_HYDROXYL"/>
    <property type="match status" value="3"/>
</dbReference>
<dbReference type="PROSITE" id="PS01186">
    <property type="entry name" value="EGF_2"/>
    <property type="match status" value="1"/>
</dbReference>
<comment type="caution">
    <text evidence="15">The sequence shown here is derived from an EMBL/GenBank/DDBJ whole genome shotgun (WGS) entry which is preliminary data.</text>
</comment>
<keyword evidence="3 11" id="KW-0732">Signal</keyword>
<protein>
    <recommendedName>
        <fullName evidence="11">Delta-like protein</fullName>
    </recommendedName>
</protein>
<feature type="domain" description="EGF-like" evidence="13">
    <location>
        <begin position="266"/>
        <end position="304"/>
    </location>
</feature>
<dbReference type="InterPro" id="IPR000152">
    <property type="entry name" value="EGF-type_Asp/Asn_hydroxyl_site"/>
</dbReference>
<dbReference type="InterPro" id="IPR009030">
    <property type="entry name" value="Growth_fac_rcpt_cys_sf"/>
</dbReference>
<evidence type="ECO:0000259" key="13">
    <source>
        <dbReference type="PROSITE" id="PS50026"/>
    </source>
</evidence>
<dbReference type="InterPro" id="IPR049883">
    <property type="entry name" value="NOTCH1_EGF-like"/>
</dbReference>
<comment type="caution">
    <text evidence="9">Lacks conserved residue(s) required for the propagation of feature annotation.</text>
</comment>
<dbReference type="GO" id="GO:0005509">
    <property type="term" value="F:calcium ion binding"/>
    <property type="evidence" value="ECO:0007669"/>
    <property type="project" value="InterPro"/>
</dbReference>
<evidence type="ECO:0000256" key="5">
    <source>
        <dbReference type="ARBA" id="ARBA00022782"/>
    </source>
</evidence>
<evidence type="ECO:0000256" key="3">
    <source>
        <dbReference type="ARBA" id="ARBA00022729"/>
    </source>
</evidence>
<evidence type="ECO:0000313" key="16">
    <source>
        <dbReference type="Proteomes" id="UP000215902"/>
    </source>
</evidence>
<sequence>LNSKNLTMTSKLSFGICSCLLGLTHFLSAVQGAGYLQIRFNRYTNHEGRVEDGSLCDPFGATYVGDNCDPVFRLRVNKGGEGGGNLHDYQQPGVYDNQNTIDFGSKFGSVPNPVPIAMNFPNPGHAYVKVDVVDKDTFPPDDPMSKFTASLPLIADNVRRDMELTSPARHHRLSMTHWFTCYTNFYGQDCNTYCVAQNDDVNGHYTCDSNGRRVCMIGFTGTLCNEDIDECLMSSPCSNESTCVNTIGNFKCMCPPGFEGRLCDEDINECSESPPKCRNGGNCTNTVGSFRCTCPTGLTGRHCEQDIDECKLAAPPCRNNGSCQNSFGGFSCRCGPAFRGRRCEIRAEASVGSPTEALWKLPVIIVSAVLGTAIIAVIIALVVYQRRNSSRGTAGYEDNESRFDNEAYAA</sequence>
<evidence type="ECO:0000256" key="7">
    <source>
        <dbReference type="ARBA" id="ARBA00023157"/>
    </source>
</evidence>
<feature type="disulfide bond" evidence="10">
    <location>
        <begin position="181"/>
        <end position="190"/>
    </location>
</feature>
<keyword evidence="11 12" id="KW-0472">Membrane</keyword>
<evidence type="ECO:0000256" key="1">
    <source>
        <dbReference type="ARBA" id="ARBA00022473"/>
    </source>
</evidence>
<feature type="domain" description="EGF-like" evidence="13">
    <location>
        <begin position="227"/>
        <end position="264"/>
    </location>
</feature>
<keyword evidence="16" id="KW-1185">Reference proteome</keyword>
<feature type="disulfide bond" evidence="9">
    <location>
        <begin position="334"/>
        <end position="343"/>
    </location>
</feature>
<dbReference type="CDD" id="cd00054">
    <property type="entry name" value="EGF_CA"/>
    <property type="match status" value="3"/>
</dbReference>
<keyword evidence="1 11" id="KW-0217">Developmental protein</keyword>
<feature type="domain" description="DSL" evidence="14">
    <location>
        <begin position="179"/>
        <end position="224"/>
    </location>
</feature>
<dbReference type="PROSITE" id="PS00022">
    <property type="entry name" value="EGF_1"/>
    <property type="match status" value="3"/>
</dbReference>
<dbReference type="PROSITE" id="PS50026">
    <property type="entry name" value="EGF_3"/>
    <property type="match status" value="3"/>
</dbReference>
<evidence type="ECO:0000256" key="11">
    <source>
        <dbReference type="RuleBase" id="RU280815"/>
    </source>
</evidence>
<evidence type="ECO:0000256" key="12">
    <source>
        <dbReference type="SAM" id="Phobius"/>
    </source>
</evidence>
<dbReference type="EMBL" id="NIVC01002031">
    <property type="protein sequence ID" value="PAA61446.1"/>
    <property type="molecule type" value="Genomic_DNA"/>
</dbReference>
<proteinExistence type="predicted"/>
<comment type="function">
    <text evidence="11">Putative Notch ligand involved in the mediation of Notch signaling.</text>
</comment>
<dbReference type="Gene3D" id="2.10.25.10">
    <property type="entry name" value="Laminin"/>
    <property type="match status" value="3"/>
</dbReference>
<dbReference type="SMART" id="SM00051">
    <property type="entry name" value="DSL"/>
    <property type="match status" value="1"/>
</dbReference>
<feature type="disulfide bond" evidence="9">
    <location>
        <begin position="294"/>
        <end position="303"/>
    </location>
</feature>
<keyword evidence="11 12" id="KW-0812">Transmembrane</keyword>
<dbReference type="PROSITE" id="PS01187">
    <property type="entry name" value="EGF_CA"/>
    <property type="match status" value="2"/>
</dbReference>
<dbReference type="FunFam" id="2.10.25.140:FF:000001">
    <property type="entry name" value="Delta-like protein"/>
    <property type="match status" value="1"/>
</dbReference>
<dbReference type="GO" id="GO:0016020">
    <property type="term" value="C:membrane"/>
    <property type="evidence" value="ECO:0007669"/>
    <property type="project" value="UniProtKB-SubCell"/>
</dbReference>
<dbReference type="Proteomes" id="UP000215902">
    <property type="component" value="Unassembled WGS sequence"/>
</dbReference>